<dbReference type="PANTHER" id="PTHR47163:SF2">
    <property type="entry name" value="SI:DKEY-17M8.2"/>
    <property type="match status" value="1"/>
</dbReference>
<evidence type="ECO:0000313" key="2">
    <source>
        <dbReference type="EMBL" id="WFL77942.1"/>
    </source>
</evidence>
<evidence type="ECO:0000259" key="1">
    <source>
        <dbReference type="SMART" id="SM01126"/>
    </source>
</evidence>
<accession>A0ABY8FSY2</accession>
<feature type="domain" description="ISXO2-like transposase" evidence="1">
    <location>
        <begin position="130"/>
        <end position="279"/>
    </location>
</feature>
<dbReference type="Pfam" id="PF12760">
    <property type="entry name" value="Zn_ribbon_IS1595"/>
    <property type="match status" value="1"/>
</dbReference>
<dbReference type="InterPro" id="IPR024442">
    <property type="entry name" value="Transposase_Zn_ribbon"/>
</dbReference>
<evidence type="ECO:0000313" key="3">
    <source>
        <dbReference type="Proteomes" id="UP001215827"/>
    </source>
</evidence>
<proteinExistence type="predicted"/>
<dbReference type="SMART" id="SM01126">
    <property type="entry name" value="DDE_Tnp_IS1595"/>
    <property type="match status" value="1"/>
</dbReference>
<dbReference type="PANTHER" id="PTHR47163">
    <property type="entry name" value="DDE_TNP_IS1595 DOMAIN-CONTAINING PROTEIN"/>
    <property type="match status" value="1"/>
</dbReference>
<dbReference type="InterPro" id="IPR024445">
    <property type="entry name" value="Tnp_ISXO2-like"/>
</dbReference>
<sequence length="297" mass="34526">MSTKAPTLRQFQDRFPTEESCLEHLKLVRFGERHECEKCGKDAKFYRIKNRRSYGCEHCGHQIYPTAGTPFHRTRTSLRDWFYVMFLFCSKRNGVAAKEVERQIGVTYKTAWRMCHEIRKYMAIVDGDEPLGGPFKTVQVDETFIGGAVRGKGRGYKGNKTIVFGMWQKGGEVITRVVPSRRKSALLPHIVKNVKPHTELHTDKHRAYDDMDAINGYWHKQVDHDAGEYVSYRPENMGATVNGIEGFWAQLKRSINGTHIHVSRQHLSKYLGEFEFRHNRRNRPETMLAELMTSFVR</sequence>
<dbReference type="Proteomes" id="UP001215827">
    <property type="component" value="Chromosome"/>
</dbReference>
<dbReference type="EMBL" id="CP121106">
    <property type="protein sequence ID" value="WFL77942.1"/>
    <property type="molecule type" value="Genomic_DNA"/>
</dbReference>
<dbReference type="InterPro" id="IPR053164">
    <property type="entry name" value="IS1016-like_transposase"/>
</dbReference>
<reference evidence="2 3" key="1">
    <citation type="submission" date="2023-03" db="EMBL/GenBank/DDBJ databases">
        <title>Altererythrobacter sp. CAU 1644 isolated from sand.</title>
        <authorList>
            <person name="Kim W."/>
        </authorList>
    </citation>
    <scope>NUCLEOTIDE SEQUENCE [LARGE SCALE GENOMIC DNA]</scope>
    <source>
        <strain evidence="2 3">CAU 1644</strain>
    </source>
</reference>
<dbReference type="Pfam" id="PF12762">
    <property type="entry name" value="DDE_Tnp_IS1595"/>
    <property type="match status" value="1"/>
</dbReference>
<dbReference type="RefSeq" id="WP_278016633.1">
    <property type="nucleotide sequence ID" value="NZ_CP121106.1"/>
</dbReference>
<dbReference type="NCBIfam" id="NF033547">
    <property type="entry name" value="transpos_IS1595"/>
    <property type="match status" value="1"/>
</dbReference>
<keyword evidence="3" id="KW-1185">Reference proteome</keyword>
<protein>
    <submittedName>
        <fullName evidence="2">IS1595 family transposase</fullName>
    </submittedName>
</protein>
<organism evidence="2 3">
    <name type="scientific">Altererythrobacter arenosus</name>
    <dbReference type="NCBI Taxonomy" id="3032592"/>
    <lineage>
        <taxon>Bacteria</taxon>
        <taxon>Pseudomonadati</taxon>
        <taxon>Pseudomonadota</taxon>
        <taxon>Alphaproteobacteria</taxon>
        <taxon>Sphingomonadales</taxon>
        <taxon>Erythrobacteraceae</taxon>
        <taxon>Altererythrobacter</taxon>
    </lineage>
</organism>
<gene>
    <name evidence="2" type="ORF">P7228_02425</name>
</gene>
<name>A0ABY8FSY2_9SPHN</name>